<dbReference type="GO" id="GO:0051536">
    <property type="term" value="F:iron-sulfur cluster binding"/>
    <property type="evidence" value="ECO:0007669"/>
    <property type="project" value="UniProtKB-KW"/>
</dbReference>
<reference evidence="5" key="1">
    <citation type="submission" date="2020-10" db="EMBL/GenBank/DDBJ databases">
        <authorList>
            <person name="Gilroy R."/>
        </authorList>
    </citation>
    <scope>NUCLEOTIDE SEQUENCE</scope>
    <source>
        <strain evidence="5">10669</strain>
    </source>
</reference>
<dbReference type="GO" id="GO:0046872">
    <property type="term" value="F:metal ion binding"/>
    <property type="evidence" value="ECO:0007669"/>
    <property type="project" value="UniProtKB-KW"/>
</dbReference>
<evidence type="ECO:0000256" key="1">
    <source>
        <dbReference type="ARBA" id="ARBA00022723"/>
    </source>
</evidence>
<dbReference type="InterPro" id="IPR052977">
    <property type="entry name" value="Polyferredoxin-like_ET"/>
</dbReference>
<dbReference type="Gene3D" id="3.30.70.20">
    <property type="match status" value="1"/>
</dbReference>
<dbReference type="InterPro" id="IPR017900">
    <property type="entry name" value="4Fe4S_Fe_S_CS"/>
</dbReference>
<evidence type="ECO:0000256" key="2">
    <source>
        <dbReference type="ARBA" id="ARBA00023004"/>
    </source>
</evidence>
<name>A0A9D1NJ01_9BACT</name>
<keyword evidence="3" id="KW-0411">Iron-sulfur</keyword>
<dbReference type="Pfam" id="PF12838">
    <property type="entry name" value="Fer4_7"/>
    <property type="match status" value="1"/>
</dbReference>
<feature type="domain" description="4Fe-4S ferredoxin-type" evidence="4">
    <location>
        <begin position="35"/>
        <end position="65"/>
    </location>
</feature>
<dbReference type="PANTHER" id="PTHR43193:SF2">
    <property type="entry name" value="POLYFERREDOXIN PROTEIN FWDF"/>
    <property type="match status" value="1"/>
</dbReference>
<dbReference type="Proteomes" id="UP000886812">
    <property type="component" value="Unassembled WGS sequence"/>
</dbReference>
<evidence type="ECO:0000313" key="5">
    <source>
        <dbReference type="EMBL" id="HIV04082.1"/>
    </source>
</evidence>
<dbReference type="InterPro" id="IPR017896">
    <property type="entry name" value="4Fe4S_Fe-S-bd"/>
</dbReference>
<dbReference type="PANTHER" id="PTHR43193">
    <property type="match status" value="1"/>
</dbReference>
<dbReference type="PROSITE" id="PS51379">
    <property type="entry name" value="4FE4S_FER_2"/>
    <property type="match status" value="2"/>
</dbReference>
<dbReference type="Pfam" id="PF04432">
    <property type="entry name" value="FrhB_FdhB_C"/>
    <property type="match status" value="1"/>
</dbReference>
<dbReference type="EMBL" id="DVOG01000074">
    <property type="protein sequence ID" value="HIV04082.1"/>
    <property type="molecule type" value="Genomic_DNA"/>
</dbReference>
<evidence type="ECO:0000259" key="4">
    <source>
        <dbReference type="PROSITE" id="PS51379"/>
    </source>
</evidence>
<accession>A0A9D1NJ01</accession>
<sequence length="419" mass="46047">MIVLKQKEDCCGCHACETVCPKKCIAMRVDSEGFLYPETDASLCIACGLCERVCPVLNAPSRGGNTVPAENFYEEPRVFAAQCAGEELRMASASGGAFTVLAERVIGNGGVVFGARWNEDFTEVFHAWTDTLDGLAAFRGSKYLQSRIGGAFEKAREFLRAGREVMFTGTPCQIAGLRRALRRNYPNLLAVDIACHSVPSPKAWRAFFADLLNRERIAHPTDVRFRKKVFDEKRGAWNCSKFSVETAAGTAFCAPLYGTPFGKGFGSGLFSRPSCHDCPAKSRTSGSDVTIGDFWGVEKYFPDLKSSEGLSVVICNTERGNAAFAAVKTSFGVLREASYAQAVPANGGLRNETRRHQKREEFFAEFNAAGTPAEAAAVIRRFTKTPFLRRARNFVFRRARRILACAGMLAKLLKRELSQ</sequence>
<reference evidence="5" key="2">
    <citation type="journal article" date="2021" name="PeerJ">
        <title>Extensive microbial diversity within the chicken gut microbiome revealed by metagenomics and culture.</title>
        <authorList>
            <person name="Gilroy R."/>
            <person name="Ravi A."/>
            <person name="Getino M."/>
            <person name="Pursley I."/>
            <person name="Horton D.L."/>
            <person name="Alikhan N.F."/>
            <person name="Baker D."/>
            <person name="Gharbi K."/>
            <person name="Hall N."/>
            <person name="Watson M."/>
            <person name="Adriaenssens E.M."/>
            <person name="Foster-Nyarko E."/>
            <person name="Jarju S."/>
            <person name="Secka A."/>
            <person name="Antonio M."/>
            <person name="Oren A."/>
            <person name="Chaudhuri R.R."/>
            <person name="La Ragione R."/>
            <person name="Hildebrand F."/>
            <person name="Pallen M.J."/>
        </authorList>
    </citation>
    <scope>NUCLEOTIDE SEQUENCE</scope>
    <source>
        <strain evidence="5">10669</strain>
    </source>
</reference>
<proteinExistence type="predicted"/>
<protein>
    <submittedName>
        <fullName evidence="5">Coenzyme F420 hydrogenase/dehydrogenase, beta subunit C-terminal domain</fullName>
    </submittedName>
</protein>
<evidence type="ECO:0000313" key="6">
    <source>
        <dbReference type="Proteomes" id="UP000886812"/>
    </source>
</evidence>
<gene>
    <name evidence="5" type="ORF">IAC75_02890</name>
</gene>
<dbReference type="SUPFAM" id="SSF54862">
    <property type="entry name" value="4Fe-4S ferredoxins"/>
    <property type="match status" value="1"/>
</dbReference>
<keyword evidence="2" id="KW-0408">Iron</keyword>
<feature type="domain" description="4Fe-4S ferredoxin-type" evidence="4">
    <location>
        <begin position="1"/>
        <end position="30"/>
    </location>
</feature>
<dbReference type="AlphaFoldDB" id="A0A9D1NJ01"/>
<comment type="caution">
    <text evidence="5">The sequence shown here is derived from an EMBL/GenBank/DDBJ whole genome shotgun (WGS) entry which is preliminary data.</text>
</comment>
<keyword evidence="1" id="KW-0479">Metal-binding</keyword>
<organism evidence="5 6">
    <name type="scientific">Candidatus Spyradosoma merdigallinarum</name>
    <dbReference type="NCBI Taxonomy" id="2840950"/>
    <lineage>
        <taxon>Bacteria</taxon>
        <taxon>Pseudomonadati</taxon>
        <taxon>Verrucomicrobiota</taxon>
        <taxon>Opitutia</taxon>
        <taxon>Opitutia incertae sedis</taxon>
        <taxon>Candidatus Spyradosoma</taxon>
    </lineage>
</organism>
<dbReference type="PROSITE" id="PS00198">
    <property type="entry name" value="4FE4S_FER_1"/>
    <property type="match status" value="1"/>
</dbReference>
<evidence type="ECO:0000256" key="3">
    <source>
        <dbReference type="ARBA" id="ARBA00023014"/>
    </source>
</evidence>
<dbReference type="InterPro" id="IPR007525">
    <property type="entry name" value="FrhB_FdhB_C"/>
</dbReference>